<keyword evidence="3" id="KW-1185">Reference proteome</keyword>
<evidence type="ECO:0000256" key="1">
    <source>
        <dbReference type="SAM" id="MobiDB-lite"/>
    </source>
</evidence>
<reference evidence="2 3" key="1">
    <citation type="submission" date="2023-07" db="EMBL/GenBank/DDBJ databases">
        <title>Sorghum-associated microbial communities from plants grown in Nebraska, USA.</title>
        <authorList>
            <person name="Schachtman D."/>
        </authorList>
    </citation>
    <scope>NUCLEOTIDE SEQUENCE [LARGE SCALE GENOMIC DNA]</scope>
    <source>
        <strain evidence="2 3">DS1307</strain>
    </source>
</reference>
<protein>
    <recommendedName>
        <fullName evidence="4">DUF1579 domain-containing protein</fullName>
    </recommendedName>
</protein>
<dbReference type="Pfam" id="PF07617">
    <property type="entry name" value="DUF1579"/>
    <property type="match status" value="1"/>
</dbReference>
<sequence>MTMVMAKPRSEHAFLERLVGIWDVTSEMSGETPWVETVRSLSRIWVIAEGKGDMPGGEGPATTMLTLGYDAAKGKYVGTWLGSMMDNLWVYEGEVEADGKTLSLYTTGPSMSGEGLADYREQITFLSDDHRTFNSSAKQPDGSWKQFMEAHYRRRARNPSATPPTCSNPKRRER</sequence>
<evidence type="ECO:0000313" key="2">
    <source>
        <dbReference type="EMBL" id="MDP9835577.1"/>
    </source>
</evidence>
<proteinExistence type="predicted"/>
<evidence type="ECO:0000313" key="3">
    <source>
        <dbReference type="Proteomes" id="UP001241472"/>
    </source>
</evidence>
<accession>A0ABT9PM88</accession>
<comment type="caution">
    <text evidence="2">The sequence shown here is derived from an EMBL/GenBank/DDBJ whole genome shotgun (WGS) entry which is preliminary data.</text>
</comment>
<dbReference type="EMBL" id="JAUSRF010000001">
    <property type="protein sequence ID" value="MDP9835577.1"/>
    <property type="molecule type" value="Genomic_DNA"/>
</dbReference>
<organism evidence="2 3">
    <name type="scientific">Neorhizobium huautlense</name>
    <dbReference type="NCBI Taxonomy" id="67774"/>
    <lineage>
        <taxon>Bacteria</taxon>
        <taxon>Pseudomonadati</taxon>
        <taxon>Pseudomonadota</taxon>
        <taxon>Alphaproteobacteria</taxon>
        <taxon>Hyphomicrobiales</taxon>
        <taxon>Rhizobiaceae</taxon>
        <taxon>Rhizobium/Agrobacterium group</taxon>
        <taxon>Neorhizobium</taxon>
    </lineage>
</organism>
<evidence type="ECO:0008006" key="4">
    <source>
        <dbReference type="Google" id="ProtNLM"/>
    </source>
</evidence>
<name>A0ABT9PM88_9HYPH</name>
<gene>
    <name evidence="2" type="ORF">J2T09_000318</name>
</gene>
<feature type="region of interest" description="Disordered" evidence="1">
    <location>
        <begin position="153"/>
        <end position="174"/>
    </location>
</feature>
<feature type="compositionally biased region" description="Polar residues" evidence="1">
    <location>
        <begin position="159"/>
        <end position="168"/>
    </location>
</feature>
<dbReference type="InterPro" id="IPR011473">
    <property type="entry name" value="DUF1579"/>
</dbReference>
<dbReference type="Proteomes" id="UP001241472">
    <property type="component" value="Unassembled WGS sequence"/>
</dbReference>